<gene>
    <name evidence="3" type="ORF">ACFPQ4_05420</name>
</gene>
<comment type="caution">
    <text evidence="3">The sequence shown here is derived from an EMBL/GenBank/DDBJ whole genome shotgun (WGS) entry which is preliminary data.</text>
</comment>
<dbReference type="InterPro" id="IPR012854">
    <property type="entry name" value="Cu_amine_oxidase-like_N"/>
</dbReference>
<proteinExistence type="predicted"/>
<evidence type="ECO:0000313" key="4">
    <source>
        <dbReference type="Proteomes" id="UP001596108"/>
    </source>
</evidence>
<keyword evidence="1" id="KW-0732">Signal</keyword>
<feature type="chain" id="PRO_5046674722" evidence="1">
    <location>
        <begin position="30"/>
        <end position="634"/>
    </location>
</feature>
<dbReference type="Gene3D" id="3.30.457.10">
    <property type="entry name" value="Copper amine oxidase-like, N-terminal domain"/>
    <property type="match status" value="1"/>
</dbReference>
<dbReference type="EMBL" id="JBHSNC010000017">
    <property type="protein sequence ID" value="MFC5528891.1"/>
    <property type="molecule type" value="Genomic_DNA"/>
</dbReference>
<dbReference type="RefSeq" id="WP_378110762.1">
    <property type="nucleotide sequence ID" value="NZ_JBHSNC010000017.1"/>
</dbReference>
<evidence type="ECO:0000256" key="1">
    <source>
        <dbReference type="SAM" id="SignalP"/>
    </source>
</evidence>
<protein>
    <submittedName>
        <fullName evidence="3">Copper amine oxidase N-terminal domain-containing protein</fullName>
    </submittedName>
</protein>
<reference evidence="4" key="1">
    <citation type="journal article" date="2019" name="Int. J. Syst. Evol. Microbiol.">
        <title>The Global Catalogue of Microorganisms (GCM) 10K type strain sequencing project: providing services to taxonomists for standard genome sequencing and annotation.</title>
        <authorList>
            <consortium name="The Broad Institute Genomics Platform"/>
            <consortium name="The Broad Institute Genome Sequencing Center for Infectious Disease"/>
            <person name="Wu L."/>
            <person name="Ma J."/>
        </authorList>
    </citation>
    <scope>NUCLEOTIDE SEQUENCE [LARGE SCALE GENOMIC DNA]</scope>
    <source>
        <strain evidence="4">CGMCC 1.18578</strain>
    </source>
</reference>
<keyword evidence="4" id="KW-1185">Reference proteome</keyword>
<evidence type="ECO:0000313" key="3">
    <source>
        <dbReference type="EMBL" id="MFC5528891.1"/>
    </source>
</evidence>
<evidence type="ECO:0000259" key="2">
    <source>
        <dbReference type="Pfam" id="PF07833"/>
    </source>
</evidence>
<feature type="signal peptide" evidence="1">
    <location>
        <begin position="1"/>
        <end position="29"/>
    </location>
</feature>
<feature type="domain" description="Copper amine oxidase-like N-terminal" evidence="2">
    <location>
        <begin position="50"/>
        <end position="153"/>
    </location>
</feature>
<dbReference type="Pfam" id="PF07833">
    <property type="entry name" value="Cu_amine_oxidN1"/>
    <property type="match status" value="1"/>
</dbReference>
<sequence length="634" mass="69341">MVRINRMKQPLSLLIALILLIVTALPAYAADSTVKQAEIRVKVGSSQMTINAEKIKIQPPYNSGKIAMVPLSVFTNAKGFGATLKPTGKNLQITYLKHILIVTKGSKAATFDGKKATLPVAPVDKSGVTMIPVESIAKALGIKLTTDAKTKELVLKGASATPAAAGNSIDSDAGKNKVGDSYYKWSMNMPTNLAQDEQWDKGSKITFADVKGEFYMAVFVDKAEEALDASEQSGILKDYSDGDTTIDVGSVKVGANTFQRIITKDSGGFFYEYRGIQHNGYFYTVIFGTKAKSKAELDAYKGLLDSFQTSFDAANKSLKDLSIVKNGKIAYVNANYGLKLQLPVAWSEDKDPANTGLAYSGPEGAELSFDVHSIIPNDTLDAWLQRDVKNFEDMSAEAYRKPIETIDITWNGVPAKQSKIVFTMDKKTWIEITSISAIKGNYKYEISLTYPQEQRAVMLDVLYEMSNGMKVDFATVEKNFGQVPDPDDTKDLTTLVTKSSKKFGYNVTIPKYWVDGTPDMDANTVHFGGDESDFIVEVYSIDSTEGVEDILTKNVTEGGVLKKDASTKVTFAGTTATKLEFSSTALAESNIKVVMYFFAKNGNVYIVESVMHDFFASPMNTTMLQNAIDSFTVN</sequence>
<dbReference type="InterPro" id="IPR036582">
    <property type="entry name" value="Mao_N_sf"/>
</dbReference>
<dbReference type="Proteomes" id="UP001596108">
    <property type="component" value="Unassembled WGS sequence"/>
</dbReference>
<accession>A0ABW0QV78</accession>
<dbReference type="SUPFAM" id="SSF55383">
    <property type="entry name" value="Copper amine oxidase, domain N"/>
    <property type="match status" value="1"/>
</dbReference>
<organism evidence="3 4">
    <name type="scientific">Cohnella yongneupensis</name>
    <dbReference type="NCBI Taxonomy" id="425006"/>
    <lineage>
        <taxon>Bacteria</taxon>
        <taxon>Bacillati</taxon>
        <taxon>Bacillota</taxon>
        <taxon>Bacilli</taxon>
        <taxon>Bacillales</taxon>
        <taxon>Paenibacillaceae</taxon>
        <taxon>Cohnella</taxon>
    </lineage>
</organism>
<name>A0ABW0QV78_9BACL</name>